<dbReference type="GO" id="GO:0031119">
    <property type="term" value="P:tRNA pseudouridine synthesis"/>
    <property type="evidence" value="ECO:0007669"/>
    <property type="project" value="UniProtKB-UniRule"/>
</dbReference>
<dbReference type="NCBIfam" id="TIGR00431">
    <property type="entry name" value="TruB"/>
    <property type="match status" value="1"/>
</dbReference>
<keyword evidence="4 5" id="KW-0413">Isomerase</keyword>
<dbReference type="PANTHER" id="PTHR13767">
    <property type="entry name" value="TRNA-PSEUDOURIDINE SYNTHASE"/>
    <property type="match status" value="1"/>
</dbReference>
<dbReference type="GO" id="GO:1990481">
    <property type="term" value="P:mRNA pseudouridine synthesis"/>
    <property type="evidence" value="ECO:0007669"/>
    <property type="project" value="TreeGrafter"/>
</dbReference>
<evidence type="ECO:0000259" key="6">
    <source>
        <dbReference type="Pfam" id="PF01509"/>
    </source>
</evidence>
<dbReference type="GO" id="GO:0160148">
    <property type="term" value="F:tRNA pseudouridine(55) synthase activity"/>
    <property type="evidence" value="ECO:0007669"/>
    <property type="project" value="UniProtKB-EC"/>
</dbReference>
<dbReference type="GO" id="GO:0003723">
    <property type="term" value="F:RNA binding"/>
    <property type="evidence" value="ECO:0007669"/>
    <property type="project" value="InterPro"/>
</dbReference>
<evidence type="ECO:0000256" key="1">
    <source>
        <dbReference type="ARBA" id="ARBA00000385"/>
    </source>
</evidence>
<accession>A0A6S6RTM7</accession>
<dbReference type="Pfam" id="PF01509">
    <property type="entry name" value="TruB_N"/>
    <property type="match status" value="1"/>
</dbReference>
<evidence type="ECO:0000313" key="7">
    <source>
        <dbReference type="EMBL" id="CAA6798876.1"/>
    </source>
</evidence>
<dbReference type="SUPFAM" id="SSF55120">
    <property type="entry name" value="Pseudouridine synthase"/>
    <property type="match status" value="1"/>
</dbReference>
<dbReference type="EC" id="5.4.99.25" evidence="5"/>
<dbReference type="GO" id="GO:0016829">
    <property type="term" value="F:lyase activity"/>
    <property type="evidence" value="ECO:0007669"/>
    <property type="project" value="UniProtKB-KW"/>
</dbReference>
<name>A0A6S6RTM7_9BACT</name>
<dbReference type="EMBL" id="CACVAP010000011">
    <property type="protein sequence ID" value="CAA6798876.1"/>
    <property type="molecule type" value="Genomic_DNA"/>
</dbReference>
<evidence type="ECO:0000256" key="5">
    <source>
        <dbReference type="HAMAP-Rule" id="MF_01080"/>
    </source>
</evidence>
<reference evidence="7" key="1">
    <citation type="submission" date="2020-01" db="EMBL/GenBank/DDBJ databases">
        <authorList>
            <person name="Meier V. D."/>
            <person name="Meier V D."/>
        </authorList>
    </citation>
    <scope>NUCLEOTIDE SEQUENCE</scope>
    <source>
        <strain evidence="7">HLG_WM_MAG_06</strain>
    </source>
</reference>
<proteinExistence type="inferred from homology"/>
<feature type="active site" description="Nucleophile" evidence="5">
    <location>
        <position position="38"/>
    </location>
</feature>
<dbReference type="PANTHER" id="PTHR13767:SF2">
    <property type="entry name" value="PSEUDOURIDYLATE SYNTHASE TRUB1"/>
    <property type="match status" value="1"/>
</dbReference>
<sequence length="284" mass="32345">MNRLFVVNKPIFRSSNGYMGYVKRKYNTKKVGFSGTLDPFATGCLIVATGQYPKLFQYLKKTPKSYAATLWLGANSKSLDIENVDSVKIIEPLKKERIEEALNSLKGELTYYPPKFSAKKINGRRAYDLARAGEEVKLKQITSSIHEIKLINYNHPFVHFEATVSEGTYIRSLGAIISDKLNVNGTLSSLARLNEGAFFYDDEKALDPLKFLKIPQNIYTGDPEFLELGKKIYLEYLETKEDGTYWVETEDFFSVIEILEGEITYKLNRVHKLAKANPTSNKHL</sequence>
<dbReference type="Gene3D" id="3.30.2350.10">
    <property type="entry name" value="Pseudouridine synthase"/>
    <property type="match status" value="1"/>
</dbReference>
<dbReference type="HAMAP" id="MF_01080">
    <property type="entry name" value="TruB_bact"/>
    <property type="match status" value="1"/>
</dbReference>
<protein>
    <recommendedName>
        <fullName evidence="5">tRNA pseudouridine synthase B</fullName>
        <ecNumber evidence="5">5.4.99.25</ecNumber>
    </recommendedName>
    <alternativeName>
        <fullName evidence="5">tRNA pseudouridine(55) synthase</fullName>
        <shortName evidence="5">Psi55 synthase</shortName>
    </alternativeName>
    <alternativeName>
        <fullName evidence="5">tRNA pseudouridylate synthase</fullName>
    </alternativeName>
    <alternativeName>
        <fullName evidence="5">tRNA-uridine isomerase</fullName>
    </alternativeName>
</protein>
<feature type="domain" description="Pseudouridine synthase II N-terminal" evidence="6">
    <location>
        <begin position="23"/>
        <end position="170"/>
    </location>
</feature>
<comment type="catalytic activity">
    <reaction evidence="1 5">
        <text>uridine(55) in tRNA = pseudouridine(55) in tRNA</text>
        <dbReference type="Rhea" id="RHEA:42532"/>
        <dbReference type="Rhea" id="RHEA-COMP:10101"/>
        <dbReference type="Rhea" id="RHEA-COMP:10102"/>
        <dbReference type="ChEBI" id="CHEBI:65314"/>
        <dbReference type="ChEBI" id="CHEBI:65315"/>
        <dbReference type="EC" id="5.4.99.25"/>
    </reaction>
</comment>
<evidence type="ECO:0000256" key="3">
    <source>
        <dbReference type="ARBA" id="ARBA00022694"/>
    </source>
</evidence>
<comment type="function">
    <text evidence="5">Responsible for synthesis of pseudouridine from uracil-55 in the psi GC loop of transfer RNAs.</text>
</comment>
<evidence type="ECO:0000256" key="4">
    <source>
        <dbReference type="ARBA" id="ARBA00023235"/>
    </source>
</evidence>
<comment type="similarity">
    <text evidence="2 5">Belongs to the pseudouridine synthase TruB family. Type 1 subfamily.</text>
</comment>
<dbReference type="InterPro" id="IPR002501">
    <property type="entry name" value="PsdUridine_synth_N"/>
</dbReference>
<dbReference type="InterPro" id="IPR014780">
    <property type="entry name" value="tRNA_psdUridine_synth_TruB"/>
</dbReference>
<dbReference type="AlphaFoldDB" id="A0A6S6RTM7"/>
<gene>
    <name evidence="5" type="primary">truB</name>
    <name evidence="7" type="ORF">HELGO_WM2350</name>
</gene>
<organism evidence="7">
    <name type="scientific">uncultured Sulfurovum sp</name>
    <dbReference type="NCBI Taxonomy" id="269237"/>
    <lineage>
        <taxon>Bacteria</taxon>
        <taxon>Pseudomonadati</taxon>
        <taxon>Campylobacterota</taxon>
        <taxon>Epsilonproteobacteria</taxon>
        <taxon>Campylobacterales</taxon>
        <taxon>Sulfurovaceae</taxon>
        <taxon>Sulfurovum</taxon>
        <taxon>environmental samples</taxon>
    </lineage>
</organism>
<keyword evidence="7" id="KW-0456">Lyase</keyword>
<dbReference type="InterPro" id="IPR020103">
    <property type="entry name" value="PsdUridine_synth_cat_dom_sf"/>
</dbReference>
<evidence type="ECO:0000256" key="2">
    <source>
        <dbReference type="ARBA" id="ARBA00005642"/>
    </source>
</evidence>
<keyword evidence="3 5" id="KW-0819">tRNA processing</keyword>